<evidence type="ECO:0000313" key="5">
    <source>
        <dbReference type="Proteomes" id="UP001589797"/>
    </source>
</evidence>
<dbReference type="InterPro" id="IPR025178">
    <property type="entry name" value="Lnb_N"/>
</dbReference>
<dbReference type="RefSeq" id="WP_382387434.1">
    <property type="nucleotide sequence ID" value="NZ_JBHLWI010000028.1"/>
</dbReference>
<proteinExistence type="predicted"/>
<organism evidence="4 5">
    <name type="scientific">Fontibacter flavus</name>
    <dbReference type="NCBI Taxonomy" id="654838"/>
    <lineage>
        <taxon>Bacteria</taxon>
        <taxon>Pseudomonadati</taxon>
        <taxon>Bacteroidota</taxon>
        <taxon>Cytophagia</taxon>
        <taxon>Cytophagales</taxon>
        <taxon>Cyclobacteriaceae</taxon>
        <taxon>Fontibacter</taxon>
    </lineage>
</organism>
<protein>
    <submittedName>
        <fullName evidence="4">DUF4105 domain-containing protein</fullName>
    </submittedName>
</protein>
<sequence>MRSLLKKFILTYPFIYSIIFMANAQDYQISLLTCDPGDQLYSAFGHSAIRVLDKENNQDIVFNYGTFDFNTPFFYVKFTQRTLDYMLSVSTYERFLYEYNYFNRNVREQVLDLNPEQARQLVQFLQVNYLPENRFYRYDFFYDNCATRIRDVFETILGKNLDWNEEPSPEQKTFRNLIDEYVYPLPWADFGIDLALGAVIDVDAKEREKQFLPDYMEAAFARAQIVGDGPTRPLVKSNHVVLEFPERTSQMDFFNPYVMWWLFAIGTIILTFFGFKKKRLFKGFDIAFFTVLGLLGLLIVLLWFFTFHSQTKSNWNILWAFPGHLVLAFALIRESIKPWVKKYLLFALVLANVALVFWIFGVQSLHPSIIPLILVILLRTNFLYYNWERFKPLPKA</sequence>
<dbReference type="Proteomes" id="UP001589797">
    <property type="component" value="Unassembled WGS sequence"/>
</dbReference>
<feature type="transmembrane region" description="Helical" evidence="1">
    <location>
        <begin position="317"/>
        <end position="336"/>
    </location>
</feature>
<evidence type="ECO:0000259" key="2">
    <source>
        <dbReference type="Pfam" id="PF13387"/>
    </source>
</evidence>
<dbReference type="Pfam" id="PF25221">
    <property type="entry name" value="5TMH_Lnb"/>
    <property type="match status" value="1"/>
</dbReference>
<dbReference type="InterPro" id="IPR057436">
    <property type="entry name" value="5TMH_Lnb"/>
</dbReference>
<feature type="domain" description="Lnb-like transmembrane" evidence="3">
    <location>
        <begin position="250"/>
        <end position="385"/>
    </location>
</feature>
<feature type="transmembrane region" description="Helical" evidence="1">
    <location>
        <begin position="343"/>
        <end position="362"/>
    </location>
</feature>
<evidence type="ECO:0000256" key="1">
    <source>
        <dbReference type="SAM" id="Phobius"/>
    </source>
</evidence>
<dbReference type="Pfam" id="PF13387">
    <property type="entry name" value="Lnb_N"/>
    <property type="match status" value="1"/>
</dbReference>
<gene>
    <name evidence="4" type="ORF">ACFFIP_09795</name>
</gene>
<reference evidence="4 5" key="1">
    <citation type="submission" date="2024-09" db="EMBL/GenBank/DDBJ databases">
        <authorList>
            <person name="Sun Q."/>
            <person name="Mori K."/>
        </authorList>
    </citation>
    <scope>NUCLEOTIDE SEQUENCE [LARGE SCALE GENOMIC DNA]</scope>
    <source>
        <strain evidence="4 5">CCM 7650</strain>
    </source>
</reference>
<feature type="domain" description="Lnb N-terminal periplasmic" evidence="2">
    <location>
        <begin position="23"/>
        <end position="177"/>
    </location>
</feature>
<evidence type="ECO:0000313" key="4">
    <source>
        <dbReference type="EMBL" id="MFC0262973.1"/>
    </source>
</evidence>
<dbReference type="EMBL" id="JBHLWI010000028">
    <property type="protein sequence ID" value="MFC0262973.1"/>
    <property type="molecule type" value="Genomic_DNA"/>
</dbReference>
<accession>A0ABV6FSX3</accession>
<feature type="transmembrane region" description="Helical" evidence="1">
    <location>
        <begin position="287"/>
        <end position="305"/>
    </location>
</feature>
<keyword evidence="1" id="KW-0472">Membrane</keyword>
<feature type="transmembrane region" description="Helical" evidence="1">
    <location>
        <begin position="368"/>
        <end position="387"/>
    </location>
</feature>
<keyword evidence="5" id="KW-1185">Reference proteome</keyword>
<feature type="transmembrane region" description="Helical" evidence="1">
    <location>
        <begin position="257"/>
        <end position="275"/>
    </location>
</feature>
<keyword evidence="1" id="KW-0812">Transmembrane</keyword>
<comment type="caution">
    <text evidence="4">The sequence shown here is derived from an EMBL/GenBank/DDBJ whole genome shotgun (WGS) entry which is preliminary data.</text>
</comment>
<name>A0ABV6FSX3_9BACT</name>
<evidence type="ECO:0000259" key="3">
    <source>
        <dbReference type="Pfam" id="PF25221"/>
    </source>
</evidence>
<keyword evidence="1" id="KW-1133">Transmembrane helix</keyword>